<organism evidence="3">
    <name type="scientific">Chlorella variabilis</name>
    <name type="common">Green alga</name>
    <dbReference type="NCBI Taxonomy" id="554065"/>
    <lineage>
        <taxon>Eukaryota</taxon>
        <taxon>Viridiplantae</taxon>
        <taxon>Chlorophyta</taxon>
        <taxon>core chlorophytes</taxon>
        <taxon>Trebouxiophyceae</taxon>
        <taxon>Chlorellales</taxon>
        <taxon>Chlorellaceae</taxon>
        <taxon>Chlorella clade</taxon>
        <taxon>Chlorella</taxon>
    </lineage>
</organism>
<name>E1ZK49_CHLVA</name>
<dbReference type="RefSeq" id="XP_005845843.1">
    <property type="nucleotide sequence ID" value="XM_005845781.1"/>
</dbReference>
<protein>
    <submittedName>
        <fullName evidence="2">Uncharacterized protein</fullName>
    </submittedName>
</protein>
<keyword evidence="1" id="KW-0732">Signal</keyword>
<evidence type="ECO:0000256" key="1">
    <source>
        <dbReference type="SAM" id="SignalP"/>
    </source>
</evidence>
<reference evidence="2 3" key="1">
    <citation type="journal article" date="2010" name="Plant Cell">
        <title>The Chlorella variabilis NC64A genome reveals adaptation to photosymbiosis, coevolution with viruses, and cryptic sex.</title>
        <authorList>
            <person name="Blanc G."/>
            <person name="Duncan G."/>
            <person name="Agarkova I."/>
            <person name="Borodovsky M."/>
            <person name="Gurnon J."/>
            <person name="Kuo A."/>
            <person name="Lindquist E."/>
            <person name="Lucas S."/>
            <person name="Pangilinan J."/>
            <person name="Polle J."/>
            <person name="Salamov A."/>
            <person name="Terry A."/>
            <person name="Yamada T."/>
            <person name="Dunigan D.D."/>
            <person name="Grigoriev I.V."/>
            <person name="Claverie J.M."/>
            <person name="Van Etten J.L."/>
        </authorList>
    </citation>
    <scope>NUCLEOTIDE SEQUENCE [LARGE SCALE GENOMIC DNA]</scope>
    <source>
        <strain evidence="2 3">NC64A</strain>
    </source>
</reference>
<dbReference type="KEGG" id="cvr:CHLNCDRAFT_136329"/>
<dbReference type="EMBL" id="GL433850">
    <property type="protein sequence ID" value="EFN53741.1"/>
    <property type="molecule type" value="Genomic_DNA"/>
</dbReference>
<accession>E1ZK49</accession>
<dbReference type="eggNOG" id="ENOG502T19V">
    <property type="taxonomic scope" value="Eukaryota"/>
</dbReference>
<sequence>MRPVTLVLLLVAVSGACAKVNIEHPKNTGKCRKAVSKRCLCKPAAARLCLICDGTGTPCGLCIPGYYPDGKGGCKKVPPPRKPTPKPKPSTGKCRSAAARKWCRACDRSGRRCSLCLRGFALDRSGRCERAAVAPPGKGGKPKPQPKPVPVPPPAVEGWELVGSRGFTAGPLPGKSLAVDPSSGAIYVAGALHDPKQGARDQLVVLRHTAAAPGAWVAAGPTSPQYFVRETNLAINASSGGLLLAYDRYFGARADDVAVWQAPAGSVAGWSQLGASMRAAGPLRLVLALDSGGTPLVGYQEQDSEFRATVMAYRAGGGGGRARWAPLGGQAAFSGPALAGGGELRGFDMAAGPGGRVYIIYLEASPFEDEEGRATAMWYGPETGGQWQLLGNPGLSGGRADSLSLGVDSRDGAPVAAYIDHSSGRRASTMRYSVAGGGWQPLGSLGFSRHSVSQVVLAAGQGSPHVAFSGGEGGRGSVMRYAGGKWHYVGGTPDVTPGAAKSLALALDGQGQPVLAFSDIPASRDRVVREVRGKLTVMRYRSGGKQLRLR</sequence>
<dbReference type="InParanoid" id="E1ZK49"/>
<evidence type="ECO:0000313" key="3">
    <source>
        <dbReference type="Proteomes" id="UP000008141"/>
    </source>
</evidence>
<dbReference type="GeneID" id="17353230"/>
<dbReference type="Proteomes" id="UP000008141">
    <property type="component" value="Unassembled WGS sequence"/>
</dbReference>
<dbReference type="SUPFAM" id="SSF89372">
    <property type="entry name" value="Fucose-specific lectin"/>
    <property type="match status" value="1"/>
</dbReference>
<keyword evidence="3" id="KW-1185">Reference proteome</keyword>
<dbReference type="PROSITE" id="PS51257">
    <property type="entry name" value="PROKAR_LIPOPROTEIN"/>
    <property type="match status" value="1"/>
</dbReference>
<proteinExistence type="predicted"/>
<dbReference type="AlphaFoldDB" id="E1ZK49"/>
<feature type="signal peptide" evidence="1">
    <location>
        <begin position="1"/>
        <end position="18"/>
    </location>
</feature>
<gene>
    <name evidence="2" type="ORF">CHLNCDRAFT_136329</name>
</gene>
<dbReference type="SUPFAM" id="SSF57184">
    <property type="entry name" value="Growth factor receptor domain"/>
    <property type="match status" value="1"/>
</dbReference>
<feature type="chain" id="PRO_5003156281" evidence="1">
    <location>
        <begin position="19"/>
        <end position="550"/>
    </location>
</feature>
<evidence type="ECO:0000313" key="2">
    <source>
        <dbReference type="EMBL" id="EFN53741.1"/>
    </source>
</evidence>
<dbReference type="InterPro" id="IPR009030">
    <property type="entry name" value="Growth_fac_rcpt_cys_sf"/>
</dbReference>